<dbReference type="Proteomes" id="UP000198431">
    <property type="component" value="Unassembled WGS sequence"/>
</dbReference>
<sequence length="189" mass="22035">MDIVEKLAKRSYRDNIEFSRGNNRDSVNNIKLLVYDLDSKLDKIKFLNFHIDWVNEEYQKHLKTCSNPNSCQINEDAETLIFYLQQELKSLGVELNGDTFTNEEKIDTNYQLQEILEKLEDVKLGNQIIYDDLLKEFEELKSLYFLGKKKWHQLLTGKVVEMTVGGVISETVSKDLISLIKPSLNNLLK</sequence>
<dbReference type="EMBL" id="MUHB01000027">
    <property type="protein sequence ID" value="OXA99471.1"/>
    <property type="molecule type" value="Genomic_DNA"/>
</dbReference>
<evidence type="ECO:0000313" key="2">
    <source>
        <dbReference type="EMBL" id="SHN07496.1"/>
    </source>
</evidence>
<accession>A0AB36NUX0</accession>
<gene>
    <name evidence="1" type="ORF">B0A72_21740</name>
    <name evidence="2" type="ORF">SAMN05444387_3976</name>
</gene>
<evidence type="ECO:0000313" key="4">
    <source>
        <dbReference type="Proteomes" id="UP000198431"/>
    </source>
</evidence>
<dbReference type="EMBL" id="FRBX01000006">
    <property type="protein sequence ID" value="SHN07496.1"/>
    <property type="molecule type" value="Genomic_DNA"/>
</dbReference>
<comment type="caution">
    <text evidence="1">The sequence shown here is derived from an EMBL/GenBank/DDBJ whole genome shotgun (WGS) entry which is preliminary data.</text>
</comment>
<reference evidence="1 4" key="1">
    <citation type="submission" date="2016-11" db="EMBL/GenBank/DDBJ databases">
        <title>Whole genomes of Flavobacteriaceae.</title>
        <authorList>
            <person name="Stine C."/>
            <person name="Li C."/>
            <person name="Tadesse D."/>
        </authorList>
    </citation>
    <scope>NUCLEOTIDE SEQUENCE [LARGE SCALE GENOMIC DNA]</scope>
    <source>
        <strain evidence="1 4">ATCC 19366</strain>
    </source>
</reference>
<proteinExistence type="predicted"/>
<evidence type="ECO:0000313" key="1">
    <source>
        <dbReference type="EMBL" id="OXA99471.1"/>
    </source>
</evidence>
<dbReference type="Proteomes" id="UP000184216">
    <property type="component" value="Unassembled WGS sequence"/>
</dbReference>
<dbReference type="RefSeq" id="WP_073397520.1">
    <property type="nucleotide sequence ID" value="NZ_FRBX01000006.1"/>
</dbReference>
<dbReference type="AlphaFoldDB" id="A0AB36NUX0"/>
<reference evidence="2 3" key="2">
    <citation type="submission" date="2016-11" db="EMBL/GenBank/DDBJ databases">
        <authorList>
            <person name="Varghese N."/>
            <person name="Submissions S."/>
        </authorList>
    </citation>
    <scope>NUCLEOTIDE SEQUENCE [LARGE SCALE GENOMIC DNA]</scope>
    <source>
        <strain evidence="2 3">DSM 6368</strain>
    </source>
</reference>
<keyword evidence="3" id="KW-1185">Reference proteome</keyword>
<name>A0AB36NUX0_9FLAO</name>
<organism evidence="1 4">
    <name type="scientific">Flavobacterium pectinovorum</name>
    <dbReference type="NCBI Taxonomy" id="29533"/>
    <lineage>
        <taxon>Bacteria</taxon>
        <taxon>Pseudomonadati</taxon>
        <taxon>Bacteroidota</taxon>
        <taxon>Flavobacteriia</taxon>
        <taxon>Flavobacteriales</taxon>
        <taxon>Flavobacteriaceae</taxon>
        <taxon>Flavobacterium</taxon>
    </lineage>
</organism>
<evidence type="ECO:0000313" key="3">
    <source>
        <dbReference type="Proteomes" id="UP000184216"/>
    </source>
</evidence>
<protein>
    <submittedName>
        <fullName evidence="1">Uncharacterized protein</fullName>
    </submittedName>
</protein>